<sequence>MNVKLLLALVALMGPVRDVLGDLNTDVLKEAGRRGRSRITGGFGPSRKVLPGLGQVEAKVKDIISHTGKLVDVMTGNSQRQDFFLDLCRKVQESQEVVLKTLQKLNAIASSAQSNTQQIRANQDVMVANQEKIQDEISNQHKGTRQRVAQAEKSLQNGLGALIATQADIVKSLQQSEDALAAGFRKLEEAERRTQALNNQVLQAVVDSAAANAEGQDNITAALGAFGQEALDGLDKALGRQKVILERIASIESSQLAKLKEVQSNQVNILRLIQESQRSVQQSIQEAIAIERATQSLVAQSLNVIQGELGEHKKDQAETQHLAKKCLANTQCDLDKVNHGLVEIAQLNAAVANGIRNGLKEVRNRQSATQNRVKSAEQTIISAMGAGFNEINGGVVALRERLESSRSQVQALFNSIGKNIRDTRNSQGNAQKLIDIIHGVIDKLRKH</sequence>
<name>U5Y3P1_9CAEN</name>
<evidence type="ECO:0000313" key="3">
    <source>
        <dbReference type="EMBL" id="AGZ84236.1"/>
    </source>
</evidence>
<reference evidence="3" key="1">
    <citation type="journal article" date="2013" name="Nat. Biotechnol.">
        <title>Accelerating the design of biomimetic materials by integrating RNA-seq with proteomics and materials science.</title>
        <authorList>
            <person name="Guerette P.A."/>
            <person name="Hoon S."/>
            <person name="Seow Y."/>
            <person name="Raida M."/>
            <person name="Masic A."/>
            <person name="Wong F.T."/>
            <person name="Ho V.H."/>
            <person name="Kong K.W."/>
            <person name="Demirel M.C."/>
            <person name="Pena-Francesch A."/>
            <person name="Amini S."/>
            <person name="Tay G.Z."/>
            <person name="Ding D."/>
            <person name="Miserez A."/>
        </authorList>
    </citation>
    <scope>NUCLEOTIDE SEQUENCE</scope>
    <source>
        <tissue evidence="3">Egg capsule</tissue>
    </source>
</reference>
<feature type="signal peptide" evidence="2">
    <location>
        <begin position="1"/>
        <end position="21"/>
    </location>
</feature>
<keyword evidence="2" id="KW-0732">Signal</keyword>
<dbReference type="EMBL" id="KF318712">
    <property type="protein sequence ID" value="AGZ84236.1"/>
    <property type="molecule type" value="mRNA"/>
</dbReference>
<keyword evidence="1" id="KW-0175">Coiled coil</keyword>
<feature type="coiled-coil region" evidence="1">
    <location>
        <begin position="173"/>
        <end position="207"/>
    </location>
</feature>
<organism evidence="3">
    <name type="scientific">Volegalea cochlidium</name>
    <dbReference type="NCBI Taxonomy" id="2555876"/>
    <lineage>
        <taxon>Eukaryota</taxon>
        <taxon>Metazoa</taxon>
        <taxon>Spiralia</taxon>
        <taxon>Lophotrochozoa</taxon>
        <taxon>Mollusca</taxon>
        <taxon>Gastropoda</taxon>
        <taxon>Caenogastropoda</taxon>
        <taxon>Neogastropoda</taxon>
        <taxon>Buccinoidea</taxon>
        <taxon>Melongenidae</taxon>
        <taxon>Volegalea</taxon>
    </lineage>
</organism>
<protein>
    <submittedName>
        <fullName evidence="3">PECP-1</fullName>
    </submittedName>
</protein>
<evidence type="ECO:0000256" key="1">
    <source>
        <dbReference type="SAM" id="Coils"/>
    </source>
</evidence>
<accession>U5Y3P1</accession>
<proteinExistence type="evidence at transcript level"/>
<feature type="chain" id="PRO_5004666812" evidence="2">
    <location>
        <begin position="22"/>
        <end position="447"/>
    </location>
</feature>
<evidence type="ECO:0000256" key="2">
    <source>
        <dbReference type="SAM" id="SignalP"/>
    </source>
</evidence>
<dbReference type="AlphaFoldDB" id="U5Y3P1"/>